<dbReference type="SMART" id="SM00717">
    <property type="entry name" value="SANT"/>
    <property type="match status" value="1"/>
</dbReference>
<feature type="region of interest" description="Disordered" evidence="1">
    <location>
        <begin position="100"/>
        <end position="138"/>
    </location>
</feature>
<dbReference type="Pfam" id="PF15963">
    <property type="entry name" value="Myb_DNA-bind_7"/>
    <property type="match status" value="1"/>
</dbReference>
<dbReference type="STRING" id="312017.Q23FC6"/>
<feature type="compositionally biased region" description="Low complexity" evidence="1">
    <location>
        <begin position="123"/>
        <end position="133"/>
    </location>
</feature>
<keyword evidence="3" id="KW-0238">DNA-binding</keyword>
<dbReference type="CDD" id="cd00167">
    <property type="entry name" value="SANT"/>
    <property type="match status" value="1"/>
</dbReference>
<name>Q23FC6_TETTS</name>
<evidence type="ECO:0000256" key="1">
    <source>
        <dbReference type="SAM" id="MobiDB-lite"/>
    </source>
</evidence>
<dbReference type="GeneID" id="7828288"/>
<dbReference type="PANTHER" id="PTHR22929:SF0">
    <property type="entry name" value="TRANSCRIPTION FACTOR TFIIIB COMPONENT B'' HOMOLOG"/>
    <property type="match status" value="1"/>
</dbReference>
<sequence length="351" mass="40101">MDIDKQLGAITAEFWSQIGNTSTNNLVINLHQNDIHTNSLSANAPLSLPNEQGDQNDENKLMEVESEGNQNQLMPLIPQDLKEIDEKIGSHQQTLGDIIDETLSKSSKSTPPQKSIRPRKNSSRIQQQNSNSNLFGSLGALTNLTSNKNSSNNENNSVCDWLENQEKQQTLDREEKAIQRKKANNKNKKWTPQELQRLYDLLECFGTDFTTIQQYFDKKTVTQIKNKFHKEEKDNPQKIKELLFCKGSQKRLQIKLENERDFQTFQQYYIDKYLHSNLNNFLNDSSSNSSTPLQLPSPLNQSVENSIPESIKNNNSSQNNQQSLISRIPACISLPSESLKVNQPFICLKFL</sequence>
<dbReference type="AlphaFoldDB" id="Q23FC6"/>
<dbReference type="InParanoid" id="Q23FC6"/>
<dbReference type="GO" id="GO:0003677">
    <property type="term" value="F:DNA binding"/>
    <property type="evidence" value="ECO:0007669"/>
    <property type="project" value="UniProtKB-KW"/>
</dbReference>
<protein>
    <submittedName>
        <fullName evidence="3">Myb-like DNA-binding domain protein</fullName>
    </submittedName>
</protein>
<dbReference type="GO" id="GO:0070898">
    <property type="term" value="P:RNA polymerase III preinitiation complex assembly"/>
    <property type="evidence" value="ECO:0007669"/>
    <property type="project" value="TreeGrafter"/>
</dbReference>
<feature type="region of interest" description="Disordered" evidence="1">
    <location>
        <begin position="285"/>
        <end position="319"/>
    </location>
</feature>
<dbReference type="PANTHER" id="PTHR22929">
    <property type="entry name" value="RNA POLYMERASE III TRANSCRIPTION INITIATION FACTOR B"/>
    <property type="match status" value="1"/>
</dbReference>
<dbReference type="InterPro" id="IPR009057">
    <property type="entry name" value="Homeodomain-like_sf"/>
</dbReference>
<feature type="compositionally biased region" description="Low complexity" evidence="1">
    <location>
        <begin position="285"/>
        <end position="302"/>
    </location>
</feature>
<feature type="compositionally biased region" description="Low complexity" evidence="1">
    <location>
        <begin position="104"/>
        <end position="115"/>
    </location>
</feature>
<dbReference type="GO" id="GO:0000126">
    <property type="term" value="C:transcription factor TFIIIB complex"/>
    <property type="evidence" value="ECO:0007669"/>
    <property type="project" value="TreeGrafter"/>
</dbReference>
<feature type="compositionally biased region" description="Polar residues" evidence="1">
    <location>
        <begin position="303"/>
        <end position="312"/>
    </location>
</feature>
<dbReference type="GO" id="GO:0001156">
    <property type="term" value="F:TFIIIC-class transcription factor complex binding"/>
    <property type="evidence" value="ECO:0007669"/>
    <property type="project" value="TreeGrafter"/>
</dbReference>
<dbReference type="KEGG" id="tet:TTHERM_00378910"/>
<evidence type="ECO:0000313" key="4">
    <source>
        <dbReference type="Proteomes" id="UP000009168"/>
    </source>
</evidence>
<dbReference type="OrthoDB" id="272624at2759"/>
<evidence type="ECO:0000259" key="2">
    <source>
        <dbReference type="SMART" id="SM00717"/>
    </source>
</evidence>
<dbReference type="Proteomes" id="UP000009168">
    <property type="component" value="Unassembled WGS sequence"/>
</dbReference>
<dbReference type="RefSeq" id="XP_001015472.2">
    <property type="nucleotide sequence ID" value="XM_001015472.3"/>
</dbReference>
<dbReference type="InterPro" id="IPR039467">
    <property type="entry name" value="TFIIIB_B''_Myb"/>
</dbReference>
<feature type="domain" description="Myb-like" evidence="2">
    <location>
        <begin position="186"/>
        <end position="234"/>
    </location>
</feature>
<evidence type="ECO:0000313" key="3">
    <source>
        <dbReference type="EMBL" id="EAR95227.2"/>
    </source>
</evidence>
<dbReference type="EMBL" id="GG662706">
    <property type="protein sequence ID" value="EAR95227.2"/>
    <property type="molecule type" value="Genomic_DNA"/>
</dbReference>
<gene>
    <name evidence="3" type="ORF">TTHERM_00378910</name>
</gene>
<organism evidence="3 4">
    <name type="scientific">Tetrahymena thermophila (strain SB210)</name>
    <dbReference type="NCBI Taxonomy" id="312017"/>
    <lineage>
        <taxon>Eukaryota</taxon>
        <taxon>Sar</taxon>
        <taxon>Alveolata</taxon>
        <taxon>Ciliophora</taxon>
        <taxon>Intramacronucleata</taxon>
        <taxon>Oligohymenophorea</taxon>
        <taxon>Hymenostomatida</taxon>
        <taxon>Tetrahymenina</taxon>
        <taxon>Tetrahymenidae</taxon>
        <taxon>Tetrahymena</taxon>
    </lineage>
</organism>
<dbReference type="InterPro" id="IPR001005">
    <property type="entry name" value="SANT/Myb"/>
</dbReference>
<dbReference type="Gene3D" id="1.10.10.60">
    <property type="entry name" value="Homeodomain-like"/>
    <property type="match status" value="1"/>
</dbReference>
<reference evidence="4" key="1">
    <citation type="journal article" date="2006" name="PLoS Biol.">
        <title>Macronuclear genome sequence of the ciliate Tetrahymena thermophila, a model eukaryote.</title>
        <authorList>
            <person name="Eisen J.A."/>
            <person name="Coyne R.S."/>
            <person name="Wu M."/>
            <person name="Wu D."/>
            <person name="Thiagarajan M."/>
            <person name="Wortman J.R."/>
            <person name="Badger J.H."/>
            <person name="Ren Q."/>
            <person name="Amedeo P."/>
            <person name="Jones K.M."/>
            <person name="Tallon L.J."/>
            <person name="Delcher A.L."/>
            <person name="Salzberg S.L."/>
            <person name="Silva J.C."/>
            <person name="Haas B.J."/>
            <person name="Majoros W.H."/>
            <person name="Farzad M."/>
            <person name="Carlton J.M."/>
            <person name="Smith R.K. Jr."/>
            <person name="Garg J."/>
            <person name="Pearlman R.E."/>
            <person name="Karrer K.M."/>
            <person name="Sun L."/>
            <person name="Manning G."/>
            <person name="Elde N.C."/>
            <person name="Turkewitz A.P."/>
            <person name="Asai D.J."/>
            <person name="Wilkes D.E."/>
            <person name="Wang Y."/>
            <person name="Cai H."/>
            <person name="Collins K."/>
            <person name="Stewart B.A."/>
            <person name="Lee S.R."/>
            <person name="Wilamowska K."/>
            <person name="Weinberg Z."/>
            <person name="Ruzzo W.L."/>
            <person name="Wloga D."/>
            <person name="Gaertig J."/>
            <person name="Frankel J."/>
            <person name="Tsao C.-C."/>
            <person name="Gorovsky M.A."/>
            <person name="Keeling P.J."/>
            <person name="Waller R.F."/>
            <person name="Patron N.J."/>
            <person name="Cherry J.M."/>
            <person name="Stover N.A."/>
            <person name="Krieger C.J."/>
            <person name="del Toro C."/>
            <person name="Ryder H.F."/>
            <person name="Williamson S.C."/>
            <person name="Barbeau R.A."/>
            <person name="Hamilton E.P."/>
            <person name="Orias E."/>
        </authorList>
    </citation>
    <scope>NUCLEOTIDE SEQUENCE [LARGE SCALE GENOMIC DNA]</scope>
    <source>
        <strain evidence="4">SB210</strain>
    </source>
</reference>
<proteinExistence type="predicted"/>
<dbReference type="SUPFAM" id="SSF46689">
    <property type="entry name" value="Homeodomain-like"/>
    <property type="match status" value="1"/>
</dbReference>
<keyword evidence="4" id="KW-1185">Reference proteome</keyword>
<dbReference type="HOGENOM" id="CLU_774995_0_0_1"/>
<accession>Q23FC6</accession>